<dbReference type="Proteomes" id="UP000290637">
    <property type="component" value="Chromosome"/>
</dbReference>
<dbReference type="AlphaFoldDB" id="A0A4P6KZ16"/>
<evidence type="ECO:0000313" key="7">
    <source>
        <dbReference type="Proteomes" id="UP000290637"/>
    </source>
</evidence>
<dbReference type="GO" id="GO:0003700">
    <property type="term" value="F:DNA-binding transcription factor activity"/>
    <property type="evidence" value="ECO:0007669"/>
    <property type="project" value="UniProtKB-UniRule"/>
</dbReference>
<dbReference type="PRINTS" id="PR00035">
    <property type="entry name" value="HTHGNTR"/>
</dbReference>
<dbReference type="InterPro" id="IPR036390">
    <property type="entry name" value="WH_DNA-bd_sf"/>
</dbReference>
<evidence type="ECO:0000256" key="3">
    <source>
        <dbReference type="ARBA" id="ARBA00023163"/>
    </source>
</evidence>
<dbReference type="GO" id="GO:0045892">
    <property type="term" value="P:negative regulation of DNA-templated transcription"/>
    <property type="evidence" value="ECO:0007669"/>
    <property type="project" value="UniProtKB-UniRule"/>
</dbReference>
<evidence type="ECO:0000256" key="4">
    <source>
        <dbReference type="NCBIfam" id="TIGR02018"/>
    </source>
</evidence>
<accession>A0A4P6KZ16</accession>
<keyword evidence="1" id="KW-0805">Transcription regulation</keyword>
<evidence type="ECO:0000259" key="5">
    <source>
        <dbReference type="PROSITE" id="PS50949"/>
    </source>
</evidence>
<dbReference type="FunFam" id="1.10.10.10:FF:000079">
    <property type="entry name" value="GntR family transcriptional regulator"/>
    <property type="match status" value="1"/>
</dbReference>
<dbReference type="InterPro" id="IPR010248">
    <property type="entry name" value="His_ut_repres"/>
</dbReference>
<dbReference type="Gene3D" id="1.10.10.10">
    <property type="entry name" value="Winged helix-like DNA-binding domain superfamily/Winged helix DNA-binding domain"/>
    <property type="match status" value="1"/>
</dbReference>
<dbReference type="NCBIfam" id="TIGR02018">
    <property type="entry name" value="his_ut_repres"/>
    <property type="match status" value="1"/>
</dbReference>
<evidence type="ECO:0000256" key="2">
    <source>
        <dbReference type="ARBA" id="ARBA00023125"/>
    </source>
</evidence>
<dbReference type="SUPFAM" id="SSF46785">
    <property type="entry name" value="Winged helix' DNA-binding domain"/>
    <property type="match status" value="1"/>
</dbReference>
<dbReference type="Gene3D" id="3.40.1410.10">
    <property type="entry name" value="Chorismate lyase-like"/>
    <property type="match status" value="1"/>
</dbReference>
<dbReference type="InterPro" id="IPR050679">
    <property type="entry name" value="Bact_HTH_transcr_reg"/>
</dbReference>
<gene>
    <name evidence="6" type="primary">hutC</name>
    <name evidence="6" type="ORF">EWM63_16220</name>
</gene>
<evidence type="ECO:0000256" key="1">
    <source>
        <dbReference type="ARBA" id="ARBA00023015"/>
    </source>
</evidence>
<dbReference type="InterPro" id="IPR000524">
    <property type="entry name" value="Tscrpt_reg_HTH_GntR"/>
</dbReference>
<dbReference type="Pfam" id="PF00392">
    <property type="entry name" value="GntR"/>
    <property type="match status" value="1"/>
</dbReference>
<dbReference type="Pfam" id="PF07702">
    <property type="entry name" value="UTRA"/>
    <property type="match status" value="1"/>
</dbReference>
<dbReference type="CDD" id="cd07377">
    <property type="entry name" value="WHTH_GntR"/>
    <property type="match status" value="1"/>
</dbReference>
<feature type="domain" description="HTH gntR-type" evidence="5">
    <location>
        <begin position="49"/>
        <end position="117"/>
    </location>
</feature>
<sequence length="283" mass="31059">MVGTARSAGTPALAFEFLALGFIQGLECRDPWRSRGAGNLEAPHDAAGTPIFQRIKDFLVAQIAAGHWKEGDVIPSEQALVKQFGVSRMTVNRAVRELTAEAVLTRRQGSGTFVAPQKVQATLLEIRSIADEIRARGHTHRSTLQRLDQMPAHELLAKGFEVTAGHILFHSIIVHYENGVPIQVEDRWVNPQVVPDYLAQDFTRVTPSEYLLATAPLQAATYSLEALAAPRDIADMLAMDARQPCLVLRRRTRSAGKVASLVTMWHPGHRYQFAGSVTTGAHA</sequence>
<evidence type="ECO:0000313" key="6">
    <source>
        <dbReference type="EMBL" id="QBE64346.1"/>
    </source>
</evidence>
<proteinExistence type="predicted"/>
<organism evidence="6 7">
    <name type="scientific">Pseudoduganella lutea</name>
    <dbReference type="NCBI Taxonomy" id="321985"/>
    <lineage>
        <taxon>Bacteria</taxon>
        <taxon>Pseudomonadati</taxon>
        <taxon>Pseudomonadota</taxon>
        <taxon>Betaproteobacteria</taxon>
        <taxon>Burkholderiales</taxon>
        <taxon>Oxalobacteraceae</taxon>
        <taxon>Telluria group</taxon>
        <taxon>Pseudoduganella</taxon>
    </lineage>
</organism>
<dbReference type="SMART" id="SM00866">
    <property type="entry name" value="UTRA"/>
    <property type="match status" value="1"/>
</dbReference>
<dbReference type="PANTHER" id="PTHR44846">
    <property type="entry name" value="MANNOSYL-D-GLYCERATE TRANSPORT/METABOLISM SYSTEM REPRESSOR MNGR-RELATED"/>
    <property type="match status" value="1"/>
</dbReference>
<dbReference type="InterPro" id="IPR028978">
    <property type="entry name" value="Chorismate_lyase_/UTRA_dom_sf"/>
</dbReference>
<dbReference type="EMBL" id="CP035913">
    <property type="protein sequence ID" value="QBE64346.1"/>
    <property type="molecule type" value="Genomic_DNA"/>
</dbReference>
<name>A0A4P6KZ16_9BURK</name>
<dbReference type="KEGG" id="plue:EWM63_16220"/>
<protein>
    <recommendedName>
        <fullName evidence="4">Histidine utilization repressor</fullName>
    </recommendedName>
</protein>
<dbReference type="PANTHER" id="PTHR44846:SF16">
    <property type="entry name" value="TRANSCRIPTIONAL REGULATOR PHNF-RELATED"/>
    <property type="match status" value="1"/>
</dbReference>
<dbReference type="SMART" id="SM00345">
    <property type="entry name" value="HTH_GNTR"/>
    <property type="match status" value="1"/>
</dbReference>
<dbReference type="OrthoDB" id="9808698at2"/>
<keyword evidence="7" id="KW-1185">Reference proteome</keyword>
<dbReference type="SUPFAM" id="SSF64288">
    <property type="entry name" value="Chorismate lyase-like"/>
    <property type="match status" value="1"/>
</dbReference>
<dbReference type="GO" id="GO:0006547">
    <property type="term" value="P:L-histidine metabolic process"/>
    <property type="evidence" value="ECO:0007669"/>
    <property type="project" value="UniProtKB-UniRule"/>
</dbReference>
<keyword evidence="3" id="KW-0804">Transcription</keyword>
<keyword evidence="2" id="KW-0238">DNA-binding</keyword>
<dbReference type="GO" id="GO:0003677">
    <property type="term" value="F:DNA binding"/>
    <property type="evidence" value="ECO:0007669"/>
    <property type="project" value="UniProtKB-UniRule"/>
</dbReference>
<dbReference type="PROSITE" id="PS50949">
    <property type="entry name" value="HTH_GNTR"/>
    <property type="match status" value="1"/>
</dbReference>
<dbReference type="InterPro" id="IPR011663">
    <property type="entry name" value="UTRA"/>
</dbReference>
<dbReference type="InterPro" id="IPR036388">
    <property type="entry name" value="WH-like_DNA-bd_sf"/>
</dbReference>
<reference evidence="6 7" key="1">
    <citation type="submission" date="2019-02" db="EMBL/GenBank/DDBJ databases">
        <title>Draft Genome Sequences of Six Type Strains of the Genus Massilia.</title>
        <authorList>
            <person name="Miess H."/>
            <person name="Frediansyhah A."/>
            <person name="Gross H."/>
        </authorList>
    </citation>
    <scope>NUCLEOTIDE SEQUENCE [LARGE SCALE GENOMIC DNA]</scope>
    <source>
        <strain evidence="6 7">DSM 17473</strain>
    </source>
</reference>